<keyword evidence="3" id="KW-1185">Reference proteome</keyword>
<dbReference type="Pfam" id="PF11756">
    <property type="entry name" value="YgbA_NO"/>
    <property type="match status" value="1"/>
</dbReference>
<dbReference type="NCBIfam" id="NF007714">
    <property type="entry name" value="PRK10410.1-2"/>
    <property type="match status" value="1"/>
</dbReference>
<evidence type="ECO:0000313" key="3">
    <source>
        <dbReference type="Proteomes" id="UP000578697"/>
    </source>
</evidence>
<dbReference type="InterPro" id="IPR020483">
    <property type="entry name" value="Uncharacterised_YgbA"/>
</dbReference>
<reference evidence="2 4" key="1">
    <citation type="submission" date="2018-08" db="EMBL/GenBank/DDBJ databases">
        <title>The first complete genome of Treponema rectale (CHPAT), a commensal spirochete of the bovine rectum.</title>
        <authorList>
            <person name="Staton G.J."/>
            <person name="Clegg S.R."/>
            <person name="Carter S.D."/>
            <person name="Radford A.D."/>
            <person name="Darby A."/>
            <person name="Hall N."/>
            <person name="Birtles R.J."/>
            <person name="Evans N.J."/>
        </authorList>
    </citation>
    <scope>NUCLEOTIDE SEQUENCE [LARGE SCALE GENOMIC DNA]</scope>
    <source>
        <strain evidence="2 4">CHPA</strain>
    </source>
</reference>
<dbReference type="EMBL" id="JACHFR010000002">
    <property type="protein sequence ID" value="MBB5219250.1"/>
    <property type="molecule type" value="Genomic_DNA"/>
</dbReference>
<reference evidence="1 3" key="2">
    <citation type="submission" date="2020-08" db="EMBL/GenBank/DDBJ databases">
        <title>Genomic Encyclopedia of Type Strains, Phase IV (KMG-IV): sequencing the most valuable type-strain genomes for metagenomic binning, comparative biology and taxonomic classification.</title>
        <authorList>
            <person name="Goeker M."/>
        </authorList>
    </citation>
    <scope>NUCLEOTIDE SEQUENCE [LARGE SCALE GENOMIC DNA]</scope>
    <source>
        <strain evidence="1 3">DSM 103679</strain>
    </source>
</reference>
<dbReference type="RefSeq" id="WP_184652663.1">
    <property type="nucleotide sequence ID" value="NZ_JACHFR010000002.1"/>
</dbReference>
<evidence type="ECO:0000313" key="2">
    <source>
        <dbReference type="EMBL" id="QOS41267.1"/>
    </source>
</evidence>
<accession>A0A840SET3</accession>
<dbReference type="Proteomes" id="UP000593591">
    <property type="component" value="Chromosome"/>
</dbReference>
<sequence>MTGEEKILKKRIREQQVVHLMISLYCRKKHGSSKNMLCSFCLELDEYAAGRSENCPFIKTKTFCSSCTVHCYRHDMRNRIREVMKFSGPRMLFYHPVLAVRHLFSTVCSRMKNKKTV</sequence>
<evidence type="ECO:0000313" key="1">
    <source>
        <dbReference type="EMBL" id="MBB5219250.1"/>
    </source>
</evidence>
<proteinExistence type="predicted"/>
<name>A0A840SET3_9SPIR</name>
<evidence type="ECO:0000313" key="4">
    <source>
        <dbReference type="Proteomes" id="UP000593591"/>
    </source>
</evidence>
<protein>
    <submittedName>
        <fullName evidence="2">Nitrous oxide-stimulated promoter family protein</fullName>
    </submittedName>
</protein>
<dbReference type="AlphaFoldDB" id="A0A840SET3"/>
<organism evidence="1 3">
    <name type="scientific">Treponema rectale</name>
    <dbReference type="NCBI Taxonomy" id="744512"/>
    <lineage>
        <taxon>Bacteria</taxon>
        <taxon>Pseudomonadati</taxon>
        <taxon>Spirochaetota</taxon>
        <taxon>Spirochaetia</taxon>
        <taxon>Spirochaetales</taxon>
        <taxon>Treponemataceae</taxon>
        <taxon>Treponema</taxon>
    </lineage>
</organism>
<gene>
    <name evidence="2" type="ORF">DYE49_10530</name>
    <name evidence="1" type="ORF">HNP77_001619</name>
</gene>
<dbReference type="Proteomes" id="UP000578697">
    <property type="component" value="Unassembled WGS sequence"/>
</dbReference>
<dbReference type="EMBL" id="CP031517">
    <property type="protein sequence ID" value="QOS41267.1"/>
    <property type="molecule type" value="Genomic_DNA"/>
</dbReference>
<dbReference type="KEGG" id="trc:DYE49_10530"/>